<evidence type="ECO:0000256" key="1">
    <source>
        <dbReference type="SAM" id="MobiDB-lite"/>
    </source>
</evidence>
<comment type="caution">
    <text evidence="2">The sequence shown here is derived from an EMBL/GenBank/DDBJ whole genome shotgun (WGS) entry which is preliminary data.</text>
</comment>
<feature type="region of interest" description="Disordered" evidence="1">
    <location>
        <begin position="113"/>
        <end position="132"/>
    </location>
</feature>
<evidence type="ECO:0000313" key="3">
    <source>
        <dbReference type="Proteomes" id="UP001626550"/>
    </source>
</evidence>
<dbReference type="AlphaFoldDB" id="A0ABD2PJ82"/>
<proteinExistence type="predicted"/>
<protein>
    <submittedName>
        <fullName evidence="2">Uncharacterized protein</fullName>
    </submittedName>
</protein>
<accession>A0ABD2PJ82</accession>
<dbReference type="EMBL" id="JBJKFK010007240">
    <property type="protein sequence ID" value="KAL3307484.1"/>
    <property type="molecule type" value="Genomic_DNA"/>
</dbReference>
<sequence length="220" mass="25667">MLKNREQSRNWEMEISKSATLVVYKGKEETNKCEIEQKSVPKKRVQSAKVERKVKLERQVSEKQLYRGGKSNYLDAEKRQAHSIMRAVSASQKRIKQDCLTYAELRERYGDSCTRPQTATSRKRSVAGGHGSTAEFPNFTDVVNPYDRKVKSVLQEVTSRKYQLSLKVRQFCQDLDNNNPHSLLYKKQQSPQHVFQTRNFYRLIPIQNFEIVFFDSTSCC</sequence>
<gene>
    <name evidence="2" type="ORF">Ciccas_013999</name>
</gene>
<keyword evidence="3" id="KW-1185">Reference proteome</keyword>
<name>A0ABD2PJ82_9PLAT</name>
<organism evidence="2 3">
    <name type="scientific">Cichlidogyrus casuarinus</name>
    <dbReference type="NCBI Taxonomy" id="1844966"/>
    <lineage>
        <taxon>Eukaryota</taxon>
        <taxon>Metazoa</taxon>
        <taxon>Spiralia</taxon>
        <taxon>Lophotrochozoa</taxon>
        <taxon>Platyhelminthes</taxon>
        <taxon>Monogenea</taxon>
        <taxon>Monopisthocotylea</taxon>
        <taxon>Dactylogyridea</taxon>
        <taxon>Ancyrocephalidae</taxon>
        <taxon>Cichlidogyrus</taxon>
    </lineage>
</organism>
<evidence type="ECO:0000313" key="2">
    <source>
        <dbReference type="EMBL" id="KAL3307484.1"/>
    </source>
</evidence>
<reference evidence="2 3" key="1">
    <citation type="submission" date="2024-11" db="EMBL/GenBank/DDBJ databases">
        <title>Adaptive evolution of stress response genes in parasites aligns with host niche diversity.</title>
        <authorList>
            <person name="Hahn C."/>
            <person name="Resl P."/>
        </authorList>
    </citation>
    <scope>NUCLEOTIDE SEQUENCE [LARGE SCALE GENOMIC DNA]</scope>
    <source>
        <strain evidence="2">EGGRZ-B1_66</strain>
        <tissue evidence="2">Body</tissue>
    </source>
</reference>
<dbReference type="Proteomes" id="UP001626550">
    <property type="component" value="Unassembled WGS sequence"/>
</dbReference>